<gene>
    <name evidence="5" type="ORF">ERJ70_05300</name>
</gene>
<dbReference type="Pfam" id="PF00440">
    <property type="entry name" value="TetR_N"/>
    <property type="match status" value="1"/>
</dbReference>
<dbReference type="Proteomes" id="UP000665043">
    <property type="component" value="Chromosome"/>
</dbReference>
<dbReference type="InterPro" id="IPR050624">
    <property type="entry name" value="HTH-type_Tx_Regulator"/>
</dbReference>
<evidence type="ECO:0000313" key="5">
    <source>
        <dbReference type="EMBL" id="QTM98762.1"/>
    </source>
</evidence>
<dbReference type="PRINTS" id="PR00455">
    <property type="entry name" value="HTHTETR"/>
</dbReference>
<name>A0ABX7VPE1_9BACI</name>
<dbReference type="SUPFAM" id="SSF46689">
    <property type="entry name" value="Homeodomain-like"/>
    <property type="match status" value="1"/>
</dbReference>
<keyword evidence="1" id="KW-0678">Repressor</keyword>
<accession>A0ABX7VPE1</accession>
<dbReference type="PANTHER" id="PTHR43479:SF11">
    <property type="entry name" value="ACREF_ENVCD OPERON REPRESSOR-RELATED"/>
    <property type="match status" value="1"/>
</dbReference>
<feature type="domain" description="HTH tetR-type" evidence="4">
    <location>
        <begin position="2"/>
        <end position="62"/>
    </location>
</feature>
<reference evidence="5 6" key="1">
    <citation type="submission" date="2019-12" db="EMBL/GenBank/DDBJ databases">
        <title>The whole genome sequencing of a strain isolated from a Mars analog, Dalangtan Playa.</title>
        <authorList>
            <person name="Huang T."/>
        </authorList>
    </citation>
    <scope>NUCLEOTIDE SEQUENCE [LARGE SCALE GENOMIC DNA]</scope>
    <source>
        <strain evidence="5 6">DP4-553-S</strain>
    </source>
</reference>
<proteinExistence type="predicted"/>
<evidence type="ECO:0000259" key="4">
    <source>
        <dbReference type="PROSITE" id="PS50977"/>
    </source>
</evidence>
<dbReference type="PANTHER" id="PTHR43479">
    <property type="entry name" value="ACREF/ENVCD OPERON REPRESSOR-RELATED"/>
    <property type="match status" value="1"/>
</dbReference>
<dbReference type="PROSITE" id="PS01081">
    <property type="entry name" value="HTH_TETR_1"/>
    <property type="match status" value="1"/>
</dbReference>
<dbReference type="InterPro" id="IPR023772">
    <property type="entry name" value="DNA-bd_HTH_TetR-type_CS"/>
</dbReference>
<dbReference type="EMBL" id="CP046956">
    <property type="protein sequence ID" value="QTM98762.1"/>
    <property type="molecule type" value="Genomic_DNA"/>
</dbReference>
<protein>
    <submittedName>
        <fullName evidence="5">TetR family transcriptional regulator</fullName>
    </submittedName>
</protein>
<evidence type="ECO:0000313" key="6">
    <source>
        <dbReference type="Proteomes" id="UP000665043"/>
    </source>
</evidence>
<sequence length="301" mass="34694">MSDRKKQVIDSALQLFIEKGIEQTSLQDILTRAGISKGTFYNYFASKNECVLVILDRARYEASLQRQEMLAGNDPTDIELLIQQISVLLNINHQQNLIAVYNSILHSGDKELKKMISLHRLHEHEWLAERFTDVFGEQVRPYSYEAAVLFYGMMQHISITWRMTHDAPLDPVKAARTIIQYIKEILPVMVKEKKALLDLEAMEMLKNNIEIHRVPKGDILHLLGRLRQDIRTRPKQTPKNMLDLADVLFEELSAANIRNAVVESLLRPFYKAFEDTPFANEAREIAAKTSQYIKSTGKQTE</sequence>
<evidence type="ECO:0000256" key="3">
    <source>
        <dbReference type="PROSITE-ProRule" id="PRU00335"/>
    </source>
</evidence>
<dbReference type="Gene3D" id="1.10.357.10">
    <property type="entry name" value="Tetracycline Repressor, domain 2"/>
    <property type="match status" value="1"/>
</dbReference>
<organism evidence="5 6">
    <name type="scientific">Sediminibacillus dalangtanensis</name>
    <dbReference type="NCBI Taxonomy" id="2729421"/>
    <lineage>
        <taxon>Bacteria</taxon>
        <taxon>Bacillati</taxon>
        <taxon>Bacillota</taxon>
        <taxon>Bacilli</taxon>
        <taxon>Bacillales</taxon>
        <taxon>Bacillaceae</taxon>
        <taxon>Sediminibacillus</taxon>
    </lineage>
</organism>
<dbReference type="RefSeq" id="WP_209367703.1">
    <property type="nucleotide sequence ID" value="NZ_CP046956.1"/>
</dbReference>
<evidence type="ECO:0000256" key="2">
    <source>
        <dbReference type="ARBA" id="ARBA00023125"/>
    </source>
</evidence>
<evidence type="ECO:0000256" key="1">
    <source>
        <dbReference type="ARBA" id="ARBA00022491"/>
    </source>
</evidence>
<dbReference type="InterPro" id="IPR001647">
    <property type="entry name" value="HTH_TetR"/>
</dbReference>
<dbReference type="InterPro" id="IPR009057">
    <property type="entry name" value="Homeodomain-like_sf"/>
</dbReference>
<keyword evidence="6" id="KW-1185">Reference proteome</keyword>
<keyword evidence="2 3" id="KW-0238">DNA-binding</keyword>
<dbReference type="PROSITE" id="PS50977">
    <property type="entry name" value="HTH_TETR_2"/>
    <property type="match status" value="1"/>
</dbReference>
<feature type="DNA-binding region" description="H-T-H motif" evidence="3">
    <location>
        <begin position="25"/>
        <end position="44"/>
    </location>
</feature>